<dbReference type="InterPro" id="IPR015424">
    <property type="entry name" value="PyrdxlP-dep_Trfase"/>
</dbReference>
<evidence type="ECO:0000313" key="8">
    <source>
        <dbReference type="Proteomes" id="UP001152797"/>
    </source>
</evidence>
<keyword evidence="2 7" id="KW-0808">Transferase</keyword>
<keyword evidence="3" id="KW-0663">Pyridoxal phosphate</keyword>
<accession>A0A9P1BUB1</accession>
<dbReference type="SUPFAM" id="SSF53383">
    <property type="entry name" value="PLP-dependent transferases"/>
    <property type="match status" value="1"/>
</dbReference>
<name>A0A9P1BUB1_9DINO</name>
<evidence type="ECO:0000256" key="4">
    <source>
        <dbReference type="ARBA" id="ARBA00022917"/>
    </source>
</evidence>
<dbReference type="GO" id="GO:0001514">
    <property type="term" value="P:selenocysteine incorporation"/>
    <property type="evidence" value="ECO:0007669"/>
    <property type="project" value="TreeGrafter"/>
</dbReference>
<keyword evidence="4" id="KW-0648">Protein biosynthesis</keyword>
<organism evidence="6">
    <name type="scientific">Cladocopium goreaui</name>
    <dbReference type="NCBI Taxonomy" id="2562237"/>
    <lineage>
        <taxon>Eukaryota</taxon>
        <taxon>Sar</taxon>
        <taxon>Alveolata</taxon>
        <taxon>Dinophyceae</taxon>
        <taxon>Suessiales</taxon>
        <taxon>Symbiodiniaceae</taxon>
        <taxon>Cladocopium</taxon>
    </lineage>
</organism>
<evidence type="ECO:0000313" key="7">
    <source>
        <dbReference type="EMBL" id="CAL4766911.1"/>
    </source>
</evidence>
<dbReference type="Proteomes" id="UP001152797">
    <property type="component" value="Unassembled WGS sequence"/>
</dbReference>
<dbReference type="InterPro" id="IPR008829">
    <property type="entry name" value="SepSecS/SepCysS"/>
</dbReference>
<proteinExistence type="predicted"/>
<evidence type="ECO:0008006" key="9">
    <source>
        <dbReference type="Google" id="ProtNLM"/>
    </source>
</evidence>
<evidence type="ECO:0000313" key="6">
    <source>
        <dbReference type="EMBL" id="CAI3979599.1"/>
    </source>
</evidence>
<dbReference type="EMBL" id="CAMXCT020000499">
    <property type="protein sequence ID" value="CAL1132974.1"/>
    <property type="molecule type" value="Genomic_DNA"/>
</dbReference>
<dbReference type="PANTHER" id="PTHR12944">
    <property type="entry name" value="SOLUBLE LIVER ANTIGEN/LIVER PANCREAS ANTIGEN"/>
    <property type="match status" value="1"/>
</dbReference>
<dbReference type="Pfam" id="PF05889">
    <property type="entry name" value="SepSecS"/>
    <property type="match status" value="1"/>
</dbReference>
<dbReference type="InterPro" id="IPR019872">
    <property type="entry name" value="Sec-tRNA_Se_transferase"/>
</dbReference>
<dbReference type="AlphaFoldDB" id="A0A9P1BUB1"/>
<reference evidence="7 8" key="2">
    <citation type="submission" date="2024-05" db="EMBL/GenBank/DDBJ databases">
        <authorList>
            <person name="Chen Y."/>
            <person name="Shah S."/>
            <person name="Dougan E. K."/>
            <person name="Thang M."/>
            <person name="Chan C."/>
        </authorList>
    </citation>
    <scope>NUCLEOTIDE SEQUENCE [LARGE SCALE GENOMIC DNA]</scope>
</reference>
<evidence type="ECO:0000256" key="2">
    <source>
        <dbReference type="ARBA" id="ARBA00022679"/>
    </source>
</evidence>
<dbReference type="InterPro" id="IPR015422">
    <property type="entry name" value="PyrdxlP-dep_Trfase_small"/>
</dbReference>
<dbReference type="PANTHER" id="PTHR12944:SF2">
    <property type="entry name" value="O-PHOSPHOSERYL-TRNA(SEC) SELENIUM TRANSFERASE"/>
    <property type="match status" value="1"/>
</dbReference>
<keyword evidence="8" id="KW-1185">Reference proteome</keyword>
<dbReference type="GO" id="GO:0098621">
    <property type="term" value="F:O-phosphoseryl-tRNA(Sec) selenium transferase activity"/>
    <property type="evidence" value="ECO:0007669"/>
    <property type="project" value="InterPro"/>
</dbReference>
<evidence type="ECO:0000256" key="5">
    <source>
        <dbReference type="ARBA" id="ARBA00023266"/>
    </source>
</evidence>
<protein>
    <recommendedName>
        <fullName evidence="9">Sep-tRNA:Sec-tRNA synthase</fullName>
    </recommendedName>
</protein>
<keyword evidence="5" id="KW-0711">Selenium</keyword>
<dbReference type="EMBL" id="CAMXCT030000499">
    <property type="protein sequence ID" value="CAL4766911.1"/>
    <property type="molecule type" value="Genomic_DNA"/>
</dbReference>
<evidence type="ECO:0000256" key="1">
    <source>
        <dbReference type="ARBA" id="ARBA00001933"/>
    </source>
</evidence>
<comment type="caution">
    <text evidence="6">The sequence shown here is derived from an EMBL/GenBank/DDBJ whole genome shotgun (WGS) entry which is preliminary data.</text>
</comment>
<evidence type="ECO:0000256" key="3">
    <source>
        <dbReference type="ARBA" id="ARBA00022898"/>
    </source>
</evidence>
<dbReference type="GO" id="GO:0001717">
    <property type="term" value="P:conversion of seryl-tRNAsec to selenocys-tRNAsec"/>
    <property type="evidence" value="ECO:0007669"/>
    <property type="project" value="InterPro"/>
</dbReference>
<reference evidence="6" key="1">
    <citation type="submission" date="2022-10" db="EMBL/GenBank/DDBJ databases">
        <authorList>
            <person name="Chen Y."/>
            <person name="Dougan E. K."/>
            <person name="Chan C."/>
            <person name="Rhodes N."/>
            <person name="Thang M."/>
        </authorList>
    </citation>
    <scope>NUCLEOTIDE SEQUENCE</scope>
</reference>
<dbReference type="OrthoDB" id="10263545at2759"/>
<sequence length="84" mass="9251">MTLLRSNDMLTRVWALNLVIDGTPFECYGAHTDSYPCCYLTAACAIGATRKEMDAFVERLESAVQEYKNGAGRKDKKGKPTLGS</sequence>
<gene>
    <name evidence="6" type="ORF">C1SCF055_LOCUS7537</name>
</gene>
<comment type="cofactor">
    <cofactor evidence="1">
        <name>pyridoxal 5'-phosphate</name>
        <dbReference type="ChEBI" id="CHEBI:597326"/>
    </cofactor>
</comment>
<dbReference type="EMBL" id="CAMXCT010000499">
    <property type="protein sequence ID" value="CAI3979599.1"/>
    <property type="molecule type" value="Genomic_DNA"/>
</dbReference>
<dbReference type="GO" id="GO:0000049">
    <property type="term" value="F:tRNA binding"/>
    <property type="evidence" value="ECO:0007669"/>
    <property type="project" value="TreeGrafter"/>
</dbReference>
<dbReference type="Gene3D" id="3.90.1150.10">
    <property type="entry name" value="Aspartate Aminotransferase, domain 1"/>
    <property type="match status" value="1"/>
</dbReference>